<evidence type="ECO:0000256" key="11">
    <source>
        <dbReference type="PIRSR" id="PIRSR600246-3"/>
    </source>
</evidence>
<organism evidence="13 14">
    <name type="scientific">Leptotrombidium deliense</name>
    <dbReference type="NCBI Taxonomy" id="299467"/>
    <lineage>
        <taxon>Eukaryota</taxon>
        <taxon>Metazoa</taxon>
        <taxon>Ecdysozoa</taxon>
        <taxon>Arthropoda</taxon>
        <taxon>Chelicerata</taxon>
        <taxon>Arachnida</taxon>
        <taxon>Acari</taxon>
        <taxon>Acariformes</taxon>
        <taxon>Trombidiformes</taxon>
        <taxon>Prostigmata</taxon>
        <taxon>Anystina</taxon>
        <taxon>Parasitengona</taxon>
        <taxon>Trombiculoidea</taxon>
        <taxon>Trombiculidae</taxon>
        <taxon>Leptotrombidium</taxon>
    </lineage>
</organism>
<dbReference type="InterPro" id="IPR000246">
    <property type="entry name" value="Peptidase_T2"/>
</dbReference>
<dbReference type="GO" id="GO:0033345">
    <property type="term" value="P:L-asparagine catabolic process via L-aspartate"/>
    <property type="evidence" value="ECO:0007669"/>
    <property type="project" value="TreeGrafter"/>
</dbReference>
<keyword evidence="14" id="KW-1185">Reference proteome</keyword>
<dbReference type="OrthoDB" id="2262349at2759"/>
<keyword evidence="4" id="KW-0378">Hydrolase</keyword>
<evidence type="ECO:0000256" key="10">
    <source>
        <dbReference type="PIRSR" id="PIRSR600246-2"/>
    </source>
</evidence>
<feature type="non-terminal residue" evidence="13">
    <location>
        <position position="1"/>
    </location>
</feature>
<evidence type="ECO:0000256" key="4">
    <source>
        <dbReference type="ARBA" id="ARBA00022801"/>
    </source>
</evidence>
<dbReference type="STRING" id="299467.A0A443SLF5"/>
<accession>A0A443SLF5</accession>
<dbReference type="Gene3D" id="3.60.20.30">
    <property type="entry name" value="(Glycosyl)asparaginase"/>
    <property type="match status" value="1"/>
</dbReference>
<keyword evidence="5" id="KW-0068">Autocatalytic cleavage</keyword>
<evidence type="ECO:0000256" key="9">
    <source>
        <dbReference type="PIRSR" id="PIRSR600246-1"/>
    </source>
</evidence>
<dbReference type="VEuPathDB" id="VectorBase:LDEU003700"/>
<dbReference type="PANTHER" id="PTHR10188:SF43">
    <property type="entry name" value="ASPARAGINASE (EUROFUNG)"/>
    <property type="match status" value="1"/>
</dbReference>
<comment type="subunit">
    <text evidence="8">Heterodimer of an alpha and beta chain produced by autocleavage.</text>
</comment>
<keyword evidence="3" id="KW-0645">Protease</keyword>
<evidence type="ECO:0000313" key="14">
    <source>
        <dbReference type="Proteomes" id="UP000288716"/>
    </source>
</evidence>
<evidence type="ECO:0000256" key="8">
    <source>
        <dbReference type="ARBA" id="ARBA00061780"/>
    </source>
</evidence>
<feature type="binding site" evidence="10">
    <location>
        <begin position="227"/>
        <end position="230"/>
    </location>
    <ligand>
        <name>substrate</name>
    </ligand>
</feature>
<comment type="caution">
    <text evidence="13">The sequence shown here is derived from an EMBL/GenBank/DDBJ whole genome shotgun (WGS) entry which is preliminary data.</text>
</comment>
<keyword evidence="12" id="KW-0175">Coiled coil</keyword>
<dbReference type="InterPro" id="IPR033844">
    <property type="entry name" value="ASRGL1_meta"/>
</dbReference>
<dbReference type="InterPro" id="IPR029055">
    <property type="entry name" value="Ntn_hydrolases_N"/>
</dbReference>
<feature type="coiled-coil region" evidence="12">
    <location>
        <begin position="261"/>
        <end position="288"/>
    </location>
</feature>
<proteinExistence type="inferred from homology"/>
<dbReference type="GO" id="GO:0005737">
    <property type="term" value="C:cytoplasm"/>
    <property type="evidence" value="ECO:0007669"/>
    <property type="project" value="TreeGrafter"/>
</dbReference>
<comment type="catalytic activity">
    <reaction evidence="1">
        <text>Cleavage of a beta-linked Asp residue from the N-terminus of a polypeptide.</text>
        <dbReference type="EC" id="3.4.19.5"/>
    </reaction>
</comment>
<dbReference type="PANTHER" id="PTHR10188">
    <property type="entry name" value="L-ASPARAGINASE"/>
    <property type="match status" value="1"/>
</dbReference>
<dbReference type="AlphaFoldDB" id="A0A443SLF5"/>
<comment type="catalytic activity">
    <reaction evidence="6">
        <text>L-asparagine + H2O = L-aspartate + NH4(+)</text>
        <dbReference type="Rhea" id="RHEA:21016"/>
        <dbReference type="ChEBI" id="CHEBI:15377"/>
        <dbReference type="ChEBI" id="CHEBI:28938"/>
        <dbReference type="ChEBI" id="CHEBI:29991"/>
        <dbReference type="ChEBI" id="CHEBI:58048"/>
        <dbReference type="EC" id="3.5.1.1"/>
    </reaction>
</comment>
<dbReference type="GO" id="GO:0008798">
    <property type="term" value="F:beta-aspartyl-peptidase activity"/>
    <property type="evidence" value="ECO:0007669"/>
    <property type="project" value="UniProtKB-EC"/>
</dbReference>
<evidence type="ECO:0000256" key="7">
    <source>
        <dbReference type="ARBA" id="ARBA00054922"/>
    </source>
</evidence>
<dbReference type="SUPFAM" id="SSF56235">
    <property type="entry name" value="N-terminal nucleophile aminohydrolases (Ntn hydrolases)"/>
    <property type="match status" value="1"/>
</dbReference>
<evidence type="ECO:0000256" key="12">
    <source>
        <dbReference type="SAM" id="Coils"/>
    </source>
</evidence>
<comment type="function">
    <text evidence="7">Has both L-asparaginase and beta-aspartyl peptidase activity. Does not have aspartylglucosaminidase activity and is inactive toward GlcNAc-L-Asn. Likewise, has no activity toward glutamine.</text>
</comment>
<protein>
    <submittedName>
        <fullName evidence="13">L-asparaginase-like protein</fullName>
    </submittedName>
</protein>
<dbReference type="GO" id="GO:0004067">
    <property type="term" value="F:asparaginase activity"/>
    <property type="evidence" value="ECO:0007669"/>
    <property type="project" value="UniProtKB-EC"/>
</dbReference>
<dbReference type="CDD" id="cd04702">
    <property type="entry name" value="ASRGL1_like"/>
    <property type="match status" value="1"/>
</dbReference>
<evidence type="ECO:0000313" key="13">
    <source>
        <dbReference type="EMBL" id="RWS28339.1"/>
    </source>
</evidence>
<dbReference type="GO" id="GO:0006508">
    <property type="term" value="P:proteolysis"/>
    <property type="evidence" value="ECO:0007669"/>
    <property type="project" value="UniProtKB-KW"/>
</dbReference>
<feature type="site" description="Cleavage; by autolysis" evidence="11">
    <location>
        <begin position="198"/>
        <end position="199"/>
    </location>
</feature>
<evidence type="ECO:0000256" key="6">
    <source>
        <dbReference type="ARBA" id="ARBA00049366"/>
    </source>
</evidence>
<evidence type="ECO:0000256" key="1">
    <source>
        <dbReference type="ARBA" id="ARBA00000306"/>
    </source>
</evidence>
<feature type="binding site" evidence="10">
    <location>
        <begin position="250"/>
        <end position="253"/>
    </location>
    <ligand>
        <name>substrate</name>
    </ligand>
</feature>
<name>A0A443SLF5_9ACAR</name>
<feature type="active site" description="Nucleophile" evidence="9">
    <location>
        <position position="199"/>
    </location>
</feature>
<evidence type="ECO:0000256" key="3">
    <source>
        <dbReference type="ARBA" id="ARBA00022670"/>
    </source>
</evidence>
<dbReference type="Pfam" id="PF01112">
    <property type="entry name" value="Asparaginase_2"/>
    <property type="match status" value="1"/>
</dbReference>
<evidence type="ECO:0000256" key="5">
    <source>
        <dbReference type="ARBA" id="ARBA00022813"/>
    </source>
</evidence>
<dbReference type="EMBL" id="NCKV01001441">
    <property type="protein sequence ID" value="RWS28339.1"/>
    <property type="molecule type" value="Genomic_DNA"/>
</dbReference>
<dbReference type="Proteomes" id="UP000288716">
    <property type="component" value="Unassembled WGS sequence"/>
</dbReference>
<sequence length="339" mass="35895">YFVKSVVKMPNIIVHGGAGAISPDRIEAVHAGIVEACRKGYSLLSNGKTAIDAVEAAVNVLENNPTFNAGYGCVLNDDGEAECDALMIEGKGMRAGAVAGVKKFKNPVSVARIVMEKSNHCLLISEGAHKFGAENGVELIDPKSLITEKSLQSLNKYKRQFNIMLKSEIIKNGSVHSNGVNGSAKKNGYNHKDSSDHDTVGAVALDDYGNLACATSTGGLTAKSVGRVGDSPCIGSGGWADNNTVAVSTTGHGESIMRVCLAKHIANLVEKKIEVQEATKQALEYMQNRINGYGGAISLDANGNVGVYFTTRDMSFAYIKNNDTICYGTNLDELKTVSV</sequence>
<dbReference type="FunFam" id="3.60.20.30:FF:000001">
    <property type="entry name" value="Isoaspartyl peptidase/L-asparaginase"/>
    <property type="match status" value="1"/>
</dbReference>
<gene>
    <name evidence="13" type="ORF">B4U80_07717</name>
</gene>
<evidence type="ECO:0000256" key="2">
    <source>
        <dbReference type="ARBA" id="ARBA00010872"/>
    </source>
</evidence>
<reference evidence="13 14" key="1">
    <citation type="journal article" date="2018" name="Gigascience">
        <title>Genomes of trombidid mites reveal novel predicted allergens and laterally-transferred genes associated with secondary metabolism.</title>
        <authorList>
            <person name="Dong X."/>
            <person name="Chaisiri K."/>
            <person name="Xia D."/>
            <person name="Armstrong S.D."/>
            <person name="Fang Y."/>
            <person name="Donnelly M.J."/>
            <person name="Kadowaki T."/>
            <person name="McGarry J.W."/>
            <person name="Darby A.C."/>
            <person name="Makepeace B.L."/>
        </authorList>
    </citation>
    <scope>NUCLEOTIDE SEQUENCE [LARGE SCALE GENOMIC DNA]</scope>
    <source>
        <strain evidence="13">UoL-UT</strain>
    </source>
</reference>
<comment type="similarity">
    <text evidence="2">Belongs to the Ntn-hydrolase family.</text>
</comment>